<organism evidence="1 2">
    <name type="scientific">Paenibacillus durus ATCC 35681</name>
    <dbReference type="NCBI Taxonomy" id="1333534"/>
    <lineage>
        <taxon>Bacteria</taxon>
        <taxon>Bacillati</taxon>
        <taxon>Bacillota</taxon>
        <taxon>Bacilli</taxon>
        <taxon>Bacillales</taxon>
        <taxon>Paenibacillaceae</taxon>
        <taxon>Paenibacillus</taxon>
    </lineage>
</organism>
<sequence length="135" mass="14975">MKRQQAYRPIALRAAGSGGSFILKAAKASGSGRRVQKVAAFIHLFSRKALSLIQFLQMRRHLASNLPIAAFKHQIDAQSHPFLFPWAKFNAEPADLQEVRPALPALPVPSIPFLHDDMTCQADLFLQKTFSGHSL</sequence>
<reference evidence="1 2" key="1">
    <citation type="submission" date="2015-03" db="EMBL/GenBank/DDBJ databases">
        <authorList>
            <person name="Abdul Halim M."/>
        </authorList>
    </citation>
    <scope>NUCLEOTIDE SEQUENCE [LARGE SCALE GENOMIC DNA]</scope>
    <source>
        <strain evidence="1 2">ATCC 35681</strain>
    </source>
</reference>
<reference evidence="1 2" key="2">
    <citation type="journal article" date="2016" name="Genome Announc.">
        <title>Genome Sequence of a Gram-Positive Diazotroph, Paenibacillus durus Type Strain ATCC 35681.</title>
        <authorList>
            <person name="Halim M.A."/>
            <person name="Rahman A.Y."/>
            <person name="Sim K.S."/>
            <person name="Yam H.C."/>
            <person name="Rahim A.A."/>
            <person name="Ghazali A.H."/>
            <person name="Najimudin N."/>
        </authorList>
    </citation>
    <scope>NUCLEOTIDE SEQUENCE [LARGE SCALE GENOMIC DNA]</scope>
    <source>
        <strain evidence="1 2">ATCC 35681</strain>
    </source>
</reference>
<dbReference type="RefSeq" id="WP_025695943.1">
    <property type="nucleotide sequence ID" value="NZ_ASQQ01000413.1"/>
</dbReference>
<dbReference type="EMBL" id="CP011114">
    <property type="protein sequence ID" value="AKG37315.1"/>
    <property type="molecule type" value="Genomic_DNA"/>
</dbReference>
<dbReference type="HOGENOM" id="CLU_1883693_0_0_9"/>
<evidence type="ECO:0000313" key="1">
    <source>
        <dbReference type="EMBL" id="AKG37315.1"/>
    </source>
</evidence>
<evidence type="ECO:0000313" key="2">
    <source>
        <dbReference type="Proteomes" id="UP000034189"/>
    </source>
</evidence>
<dbReference type="PATRIC" id="fig|1333534.5.peg.5434"/>
<proteinExistence type="predicted"/>
<dbReference type="AlphaFoldDB" id="A0A0F7FF39"/>
<dbReference type="Proteomes" id="UP000034189">
    <property type="component" value="Chromosome"/>
</dbReference>
<accession>A0A0F7FF39</accession>
<gene>
    <name evidence="1" type="ORF">VK70_24850</name>
</gene>
<name>A0A0F7FF39_PAEDU</name>
<protein>
    <submittedName>
        <fullName evidence="1">Uncharacterized protein</fullName>
    </submittedName>
</protein>